<dbReference type="OrthoDB" id="3176823at2759"/>
<feature type="compositionally biased region" description="Basic residues" evidence="1">
    <location>
        <begin position="253"/>
        <end position="267"/>
    </location>
</feature>
<dbReference type="AlphaFoldDB" id="A0A5C3MUI9"/>
<proteinExistence type="predicted"/>
<gene>
    <name evidence="2" type="ORF">OE88DRAFT_1664507</name>
</gene>
<feature type="region of interest" description="Disordered" evidence="1">
    <location>
        <begin position="73"/>
        <end position="284"/>
    </location>
</feature>
<reference evidence="2 3" key="1">
    <citation type="journal article" date="2019" name="Nat. Ecol. Evol.">
        <title>Megaphylogeny resolves global patterns of mushroom evolution.</title>
        <authorList>
            <person name="Varga T."/>
            <person name="Krizsan K."/>
            <person name="Foldi C."/>
            <person name="Dima B."/>
            <person name="Sanchez-Garcia M."/>
            <person name="Sanchez-Ramirez S."/>
            <person name="Szollosi G.J."/>
            <person name="Szarkandi J.G."/>
            <person name="Papp V."/>
            <person name="Albert L."/>
            <person name="Andreopoulos W."/>
            <person name="Angelini C."/>
            <person name="Antonin V."/>
            <person name="Barry K.W."/>
            <person name="Bougher N.L."/>
            <person name="Buchanan P."/>
            <person name="Buyck B."/>
            <person name="Bense V."/>
            <person name="Catcheside P."/>
            <person name="Chovatia M."/>
            <person name="Cooper J."/>
            <person name="Damon W."/>
            <person name="Desjardin D."/>
            <person name="Finy P."/>
            <person name="Geml J."/>
            <person name="Haridas S."/>
            <person name="Hughes K."/>
            <person name="Justo A."/>
            <person name="Karasinski D."/>
            <person name="Kautmanova I."/>
            <person name="Kiss B."/>
            <person name="Kocsube S."/>
            <person name="Kotiranta H."/>
            <person name="LaButti K.M."/>
            <person name="Lechner B.E."/>
            <person name="Liimatainen K."/>
            <person name="Lipzen A."/>
            <person name="Lukacs Z."/>
            <person name="Mihaltcheva S."/>
            <person name="Morgado L.N."/>
            <person name="Niskanen T."/>
            <person name="Noordeloos M.E."/>
            <person name="Ohm R.A."/>
            <person name="Ortiz-Santana B."/>
            <person name="Ovrebo C."/>
            <person name="Racz N."/>
            <person name="Riley R."/>
            <person name="Savchenko A."/>
            <person name="Shiryaev A."/>
            <person name="Soop K."/>
            <person name="Spirin V."/>
            <person name="Szebenyi C."/>
            <person name="Tomsovsky M."/>
            <person name="Tulloss R.E."/>
            <person name="Uehling J."/>
            <person name="Grigoriev I.V."/>
            <person name="Vagvolgyi C."/>
            <person name="Papp T."/>
            <person name="Martin F.M."/>
            <person name="Miettinen O."/>
            <person name="Hibbett D.S."/>
            <person name="Nagy L.G."/>
        </authorList>
    </citation>
    <scope>NUCLEOTIDE SEQUENCE [LARGE SCALE GENOMIC DNA]</scope>
    <source>
        <strain evidence="2 3">OMC1185</strain>
    </source>
</reference>
<feature type="compositionally biased region" description="Acidic residues" evidence="1">
    <location>
        <begin position="324"/>
        <end position="337"/>
    </location>
</feature>
<keyword evidence="3" id="KW-1185">Reference proteome</keyword>
<organism evidence="2 3">
    <name type="scientific">Heliocybe sulcata</name>
    <dbReference type="NCBI Taxonomy" id="5364"/>
    <lineage>
        <taxon>Eukaryota</taxon>
        <taxon>Fungi</taxon>
        <taxon>Dikarya</taxon>
        <taxon>Basidiomycota</taxon>
        <taxon>Agaricomycotina</taxon>
        <taxon>Agaricomycetes</taxon>
        <taxon>Gloeophyllales</taxon>
        <taxon>Gloeophyllaceae</taxon>
        <taxon>Heliocybe</taxon>
    </lineage>
</organism>
<sequence>MGLPVHSTQSITTTMPAHQPVPIDETVSFSPVPQDLLLSWSMNFTMTDFELNTVNSADFFLAGLADTAGFTYPSREPTPLAFRAPIPTSRRSVTPSGTSPPTDDGEDNHNVLPARDHMTIVSSSDEDEYSARPYAGGKSQRTSVSRSTGRRSNDPLFASTPYPASRPSRRVESSPALASTERSATPGPDPSTAAHRQEPLAFAQPIPTPEPGPSTLPAASHPSALSTTSRPYTGGKAPRSLELHRQTAYPKSKPTKRTKRKINKGKKRASDDDDDDDYVPPILPSTYNATDYDFSKHDEPLMARMTRSSDNPVASSLAMQLEYLEPEADQLEEDGSDTDTTSRATTATLSKAATGCPIATAAVARSERPPYPRSPAPRRRKARRRSRESLHRRVPKPTAPESGLARTTAATSGPSPRAT</sequence>
<evidence type="ECO:0000256" key="1">
    <source>
        <dbReference type="SAM" id="MobiDB-lite"/>
    </source>
</evidence>
<accession>A0A5C3MUI9</accession>
<dbReference type="Proteomes" id="UP000305948">
    <property type="component" value="Unassembled WGS sequence"/>
</dbReference>
<evidence type="ECO:0000313" key="2">
    <source>
        <dbReference type="EMBL" id="TFK48136.1"/>
    </source>
</evidence>
<feature type="compositionally biased region" description="Polar residues" evidence="1">
    <location>
        <begin position="408"/>
        <end position="419"/>
    </location>
</feature>
<feature type="compositionally biased region" description="Polar residues" evidence="1">
    <location>
        <begin position="89"/>
        <end position="101"/>
    </location>
</feature>
<evidence type="ECO:0000313" key="3">
    <source>
        <dbReference type="Proteomes" id="UP000305948"/>
    </source>
</evidence>
<feature type="compositionally biased region" description="Low complexity" evidence="1">
    <location>
        <begin position="338"/>
        <end position="354"/>
    </location>
</feature>
<protein>
    <submittedName>
        <fullName evidence="2">Uncharacterized protein</fullName>
    </submittedName>
</protein>
<feature type="region of interest" description="Disordered" evidence="1">
    <location>
        <begin position="322"/>
        <end position="419"/>
    </location>
</feature>
<feature type="compositionally biased region" description="Basic residues" evidence="1">
    <location>
        <begin position="376"/>
        <end position="395"/>
    </location>
</feature>
<dbReference type="EMBL" id="ML213520">
    <property type="protein sequence ID" value="TFK48136.1"/>
    <property type="molecule type" value="Genomic_DNA"/>
</dbReference>
<name>A0A5C3MUI9_9AGAM</name>